<comment type="cofactor">
    <cofactor evidence="1">
        <name>Mg(2+)</name>
        <dbReference type="ChEBI" id="CHEBI:18420"/>
    </cofactor>
</comment>
<accession>A0A1Q3EGN4</accession>
<dbReference type="InterPro" id="IPR042530">
    <property type="entry name" value="EME1/EME2_C"/>
</dbReference>
<dbReference type="PANTHER" id="PTHR21077:SF5">
    <property type="entry name" value="CROSSOVER JUNCTION ENDONUCLEASE MMS4"/>
    <property type="match status" value="1"/>
</dbReference>
<dbReference type="InterPro" id="IPR033310">
    <property type="entry name" value="Mms4/EME1/EME2"/>
</dbReference>
<dbReference type="GO" id="GO:0031573">
    <property type="term" value="P:mitotic intra-S DNA damage checkpoint signaling"/>
    <property type="evidence" value="ECO:0007669"/>
    <property type="project" value="TreeGrafter"/>
</dbReference>
<evidence type="ECO:0000256" key="8">
    <source>
        <dbReference type="ARBA" id="ARBA00022842"/>
    </source>
</evidence>
<keyword evidence="15" id="KW-1185">Reference proteome</keyword>
<keyword evidence="3" id="KW-0540">Nuclease</keyword>
<feature type="compositionally biased region" description="Basic and acidic residues" evidence="13">
    <location>
        <begin position="151"/>
        <end position="187"/>
    </location>
</feature>
<sequence>MLTIHCDTIELSDSETEIECSQATFLPSSQRSQVFEISDDEPPTAPLTSSPSAQLLNLSDDDDDMSISSPQKALPRGSVDKDSDLPNANELLNDILPRTRSYPSSRTVYSSKRSYRQTSTCADSDEASSPPKKTRVNTLDVVKQQTKRRGKTVEEKAREKELKDYERDKKKAERARQKQLKDDEKSAQKRAQKAQKELDKAQKQRDKEDKALHRTVNQLLLNKKEALQYMTLILSKSFRKSYPDFARLLHAKLDGHKAGIRDDGPDLLPGYDTVRWQRLVFKEYDTSVRAFKAVKPSYQKYEKFALIRLSIVQLRNLVQKNGLVDLVQDFRQAHGLGRKDHMYIMISGMGKFRTRNAAEWKKLEGALTSLQFQEDVYLACVENEQEAVDRLYNYSGDLGIREDKLISRSYLPFCPDTKVKVGKDPKDTWTKMLSQIHRVTDSGAEGIVEQYPTMRSLLMAYEKNPSDGERLLTESKVNYRIDGQKTIEGRGHDKLGLALSRRVHTILCGTDHLALVVKDK</sequence>
<keyword evidence="9" id="KW-0233">DNA recombination</keyword>
<evidence type="ECO:0000256" key="7">
    <source>
        <dbReference type="ARBA" id="ARBA00022801"/>
    </source>
</evidence>
<dbReference type="Proteomes" id="UP000188533">
    <property type="component" value="Unassembled WGS sequence"/>
</dbReference>
<reference evidence="14 15" key="2">
    <citation type="submission" date="2017-02" db="EMBL/GenBank/DDBJ databases">
        <title>A genome survey and senescence transcriptome analysis in Lentinula edodes.</title>
        <authorList>
            <person name="Sakamoto Y."/>
            <person name="Nakade K."/>
            <person name="Sato S."/>
            <person name="Yoshida Y."/>
            <person name="Miyazaki K."/>
            <person name="Natsume S."/>
            <person name="Konno N."/>
        </authorList>
    </citation>
    <scope>NUCLEOTIDE SEQUENCE [LARGE SCALE GENOMIC DNA]</scope>
    <source>
        <strain evidence="14 15">NBRC 111202</strain>
    </source>
</reference>
<keyword evidence="5 14" id="KW-0255">Endonuclease</keyword>
<feature type="compositionally biased region" description="Basic and acidic residues" evidence="13">
    <location>
        <begin position="194"/>
        <end position="210"/>
    </location>
</feature>
<evidence type="ECO:0000313" key="14">
    <source>
        <dbReference type="EMBL" id="GAW06345.1"/>
    </source>
</evidence>
<keyword evidence="12" id="KW-0469">Meiosis</keyword>
<evidence type="ECO:0000256" key="12">
    <source>
        <dbReference type="ARBA" id="ARBA00023254"/>
    </source>
</evidence>
<dbReference type="STRING" id="5353.A0A1Q3EGN4"/>
<keyword evidence="11" id="KW-0539">Nucleus</keyword>
<dbReference type="GO" id="GO:0006302">
    <property type="term" value="P:double-strand break repair"/>
    <property type="evidence" value="ECO:0007669"/>
    <property type="project" value="TreeGrafter"/>
</dbReference>
<dbReference type="Pfam" id="PF21292">
    <property type="entry name" value="EME1-MUS81_C"/>
    <property type="match status" value="1"/>
</dbReference>
<dbReference type="GO" id="GO:0005634">
    <property type="term" value="C:nucleus"/>
    <property type="evidence" value="ECO:0007669"/>
    <property type="project" value="UniProtKB-SubCell"/>
</dbReference>
<dbReference type="GO" id="GO:0008821">
    <property type="term" value="F:crossover junction DNA endonuclease activity"/>
    <property type="evidence" value="ECO:0007669"/>
    <property type="project" value="TreeGrafter"/>
</dbReference>
<dbReference type="EMBL" id="BDGU01000315">
    <property type="protein sequence ID" value="GAW06345.1"/>
    <property type="molecule type" value="Genomic_DNA"/>
</dbReference>
<evidence type="ECO:0000256" key="9">
    <source>
        <dbReference type="ARBA" id="ARBA00023172"/>
    </source>
</evidence>
<evidence type="ECO:0000256" key="4">
    <source>
        <dbReference type="ARBA" id="ARBA00022723"/>
    </source>
</evidence>
<evidence type="ECO:0000256" key="2">
    <source>
        <dbReference type="ARBA" id="ARBA00004123"/>
    </source>
</evidence>
<keyword evidence="7" id="KW-0378">Hydrolase</keyword>
<evidence type="ECO:0000256" key="1">
    <source>
        <dbReference type="ARBA" id="ARBA00001946"/>
    </source>
</evidence>
<evidence type="ECO:0000313" key="15">
    <source>
        <dbReference type="Proteomes" id="UP000188533"/>
    </source>
</evidence>
<keyword evidence="6" id="KW-0227">DNA damage</keyword>
<feature type="region of interest" description="Disordered" evidence="13">
    <location>
        <begin position="29"/>
        <end position="210"/>
    </location>
</feature>
<feature type="compositionally biased region" description="Polar residues" evidence="13">
    <location>
        <begin position="101"/>
        <end position="122"/>
    </location>
</feature>
<dbReference type="Gene3D" id="3.40.50.10130">
    <property type="match status" value="1"/>
</dbReference>
<dbReference type="GO" id="GO:0031297">
    <property type="term" value="P:replication fork processing"/>
    <property type="evidence" value="ECO:0007669"/>
    <property type="project" value="TreeGrafter"/>
</dbReference>
<evidence type="ECO:0000256" key="11">
    <source>
        <dbReference type="ARBA" id="ARBA00023242"/>
    </source>
</evidence>
<comment type="subcellular location">
    <subcellularLocation>
        <location evidence="2">Nucleus</location>
    </subcellularLocation>
</comment>
<evidence type="ECO:0000256" key="5">
    <source>
        <dbReference type="ARBA" id="ARBA00022759"/>
    </source>
</evidence>
<evidence type="ECO:0000256" key="3">
    <source>
        <dbReference type="ARBA" id="ARBA00022722"/>
    </source>
</evidence>
<name>A0A1Q3EGN4_LENED</name>
<dbReference type="GO" id="GO:0000712">
    <property type="term" value="P:resolution of meiotic recombination intermediates"/>
    <property type="evidence" value="ECO:0007669"/>
    <property type="project" value="TreeGrafter"/>
</dbReference>
<dbReference type="GO" id="GO:0048476">
    <property type="term" value="C:Holliday junction resolvase complex"/>
    <property type="evidence" value="ECO:0007669"/>
    <property type="project" value="InterPro"/>
</dbReference>
<gene>
    <name evidence="14" type="ORF">LENED_008265</name>
</gene>
<evidence type="ECO:0000256" key="10">
    <source>
        <dbReference type="ARBA" id="ARBA00023204"/>
    </source>
</evidence>
<evidence type="ECO:0000256" key="13">
    <source>
        <dbReference type="SAM" id="MobiDB-lite"/>
    </source>
</evidence>
<comment type="caution">
    <text evidence="14">The sequence shown here is derived from an EMBL/GenBank/DDBJ whole genome shotgun (WGS) entry which is preliminary data.</text>
</comment>
<evidence type="ECO:0000256" key="6">
    <source>
        <dbReference type="ARBA" id="ARBA00022763"/>
    </source>
</evidence>
<keyword evidence="10" id="KW-0234">DNA repair</keyword>
<reference evidence="14 15" key="1">
    <citation type="submission" date="2016-08" db="EMBL/GenBank/DDBJ databases">
        <authorList>
            <consortium name="Lentinula edodes genome sequencing consortium"/>
            <person name="Sakamoto Y."/>
            <person name="Nakade K."/>
            <person name="Sato S."/>
            <person name="Yoshida Y."/>
            <person name="Miyazaki K."/>
            <person name="Natsume S."/>
            <person name="Konno N."/>
        </authorList>
    </citation>
    <scope>NUCLEOTIDE SEQUENCE [LARGE SCALE GENOMIC DNA]</scope>
    <source>
        <strain evidence="14 15">NBRC 111202</strain>
    </source>
</reference>
<keyword evidence="8" id="KW-0460">Magnesium</keyword>
<organism evidence="14 15">
    <name type="scientific">Lentinula edodes</name>
    <name type="common">Shiitake mushroom</name>
    <name type="synonym">Lentinus edodes</name>
    <dbReference type="NCBI Taxonomy" id="5353"/>
    <lineage>
        <taxon>Eukaryota</taxon>
        <taxon>Fungi</taxon>
        <taxon>Dikarya</taxon>
        <taxon>Basidiomycota</taxon>
        <taxon>Agaricomycotina</taxon>
        <taxon>Agaricomycetes</taxon>
        <taxon>Agaricomycetidae</taxon>
        <taxon>Agaricales</taxon>
        <taxon>Marasmiineae</taxon>
        <taxon>Omphalotaceae</taxon>
        <taxon>Lentinula</taxon>
    </lineage>
</organism>
<dbReference type="GO" id="GO:0046872">
    <property type="term" value="F:metal ion binding"/>
    <property type="evidence" value="ECO:0007669"/>
    <property type="project" value="UniProtKB-KW"/>
</dbReference>
<dbReference type="PANTHER" id="PTHR21077">
    <property type="entry name" value="EME1 PROTEIN"/>
    <property type="match status" value="1"/>
</dbReference>
<proteinExistence type="predicted"/>
<dbReference type="Gene3D" id="1.10.150.670">
    <property type="entry name" value="Crossover junction endonuclease EME1, DNA-binding domain"/>
    <property type="match status" value="1"/>
</dbReference>
<dbReference type="AlphaFoldDB" id="A0A1Q3EGN4"/>
<keyword evidence="4" id="KW-0479">Metal-binding</keyword>
<protein>
    <submittedName>
        <fullName evidence="14">Crossover junction endonuclease EME1</fullName>
    </submittedName>
</protein>